<feature type="region of interest" description="Disordered" evidence="9">
    <location>
        <begin position="218"/>
        <end position="248"/>
    </location>
</feature>
<accession>M4SU02</accession>
<evidence type="ECO:0000256" key="4">
    <source>
        <dbReference type="ARBA" id="ARBA00022622"/>
    </source>
</evidence>
<feature type="non-terminal residue" evidence="12">
    <location>
        <position position="1"/>
    </location>
</feature>
<keyword evidence="8" id="KW-0449">Lipoprotein</keyword>
<dbReference type="EMBL" id="KC612063">
    <property type="protein sequence ID" value="AGH59494.1"/>
    <property type="molecule type" value="Genomic_DNA"/>
</dbReference>
<evidence type="ECO:0000256" key="9">
    <source>
        <dbReference type="SAM" id="MobiDB-lite"/>
    </source>
</evidence>
<dbReference type="Pfam" id="PF13206">
    <property type="entry name" value="VSG_B"/>
    <property type="match status" value="1"/>
</dbReference>
<dbReference type="InterPro" id="IPR027446">
    <property type="entry name" value="VSG_C_dom_sf"/>
</dbReference>
<dbReference type="Gene3D" id="4.10.110.20">
    <property type="entry name" value="Variant surface glycoprotein MITAT 1.2, VSG 221, C-terminal domain"/>
    <property type="match status" value="1"/>
</dbReference>
<reference evidence="12" key="2">
    <citation type="journal article" date="2014" name="Mol. Biochem. Parasitol.">
        <title>Capturing the variant surface glycoprotein repertoire (the VSGnome) of Trypanosoma brucei Lister 427.</title>
        <authorList>
            <person name="Cross G.A."/>
            <person name="Kim H.S."/>
            <person name="Wickstead B."/>
        </authorList>
    </citation>
    <scope>NUCLEOTIDE SEQUENCE</scope>
    <source>
        <strain evidence="12">Lister 427</strain>
    </source>
</reference>
<keyword evidence="3" id="KW-1003">Cell membrane</keyword>
<evidence type="ECO:0000259" key="11">
    <source>
        <dbReference type="Pfam" id="PF13206"/>
    </source>
</evidence>
<feature type="region of interest" description="Disordered" evidence="9">
    <location>
        <begin position="1"/>
        <end position="34"/>
    </location>
</feature>
<keyword evidence="4" id="KW-0336">GPI-anchor</keyword>
<comment type="function">
    <text evidence="1">VSG forms a coat on the surface of the parasite. The trypanosome evades the immune response of the host by expressing a series of antigenically distinct VSGs from an estimated 1000 VSG genes.</text>
</comment>
<evidence type="ECO:0000256" key="6">
    <source>
        <dbReference type="ARBA" id="ARBA00023136"/>
    </source>
</evidence>
<keyword evidence="7" id="KW-0325">Glycoprotein</keyword>
<dbReference type="AlphaFoldDB" id="M4SU02"/>
<dbReference type="InterPro" id="IPR019609">
    <property type="entry name" value="Variant_surf_glycoprt_trypan_C"/>
</dbReference>
<protein>
    <submittedName>
        <fullName evidence="12">Variant surface glycoprotein 3461</fullName>
    </submittedName>
</protein>
<name>M4SU02_9TRYP</name>
<feature type="domain" description="Trypanosome variant surface glycoprotein C-terminal" evidence="10">
    <location>
        <begin position="239"/>
        <end position="319"/>
    </location>
</feature>
<evidence type="ECO:0000256" key="3">
    <source>
        <dbReference type="ARBA" id="ARBA00022475"/>
    </source>
</evidence>
<dbReference type="VEuPathDB" id="TriTrypDB:Tb11.v5.0939"/>
<feature type="domain" description="Trypanosome variant surface glycoprotein B-type N-terminal" evidence="11">
    <location>
        <begin position="1"/>
        <end position="193"/>
    </location>
</feature>
<keyword evidence="5" id="KW-0732">Signal</keyword>
<evidence type="ECO:0000256" key="7">
    <source>
        <dbReference type="ARBA" id="ARBA00023180"/>
    </source>
</evidence>
<dbReference type="Pfam" id="PF10659">
    <property type="entry name" value="Trypan_glycop_C"/>
    <property type="match status" value="1"/>
</dbReference>
<dbReference type="GO" id="GO:0098552">
    <property type="term" value="C:side of membrane"/>
    <property type="evidence" value="ECO:0007669"/>
    <property type="project" value="UniProtKB-KW"/>
</dbReference>
<evidence type="ECO:0000256" key="5">
    <source>
        <dbReference type="ARBA" id="ARBA00022729"/>
    </source>
</evidence>
<proteinExistence type="predicted"/>
<evidence type="ECO:0000313" key="12">
    <source>
        <dbReference type="EMBL" id="AGH59494.1"/>
    </source>
</evidence>
<dbReference type="InterPro" id="IPR025932">
    <property type="entry name" value="Trypano_VSG_B_N_dom"/>
</dbReference>
<dbReference type="SUPFAM" id="SSF118251">
    <property type="entry name" value="Variant surface glycoprotein MITAT 1.2, VSG 221, C-terminal domain"/>
    <property type="match status" value="1"/>
</dbReference>
<feature type="compositionally biased region" description="Basic and acidic residues" evidence="9">
    <location>
        <begin position="290"/>
        <end position="301"/>
    </location>
</feature>
<evidence type="ECO:0000256" key="1">
    <source>
        <dbReference type="ARBA" id="ARBA00002523"/>
    </source>
</evidence>
<evidence type="ECO:0000256" key="8">
    <source>
        <dbReference type="ARBA" id="ARBA00023288"/>
    </source>
</evidence>
<reference evidence="12" key="1">
    <citation type="submission" date="2013-02" db="EMBL/GenBank/DDBJ databases">
        <authorList>
            <person name="Cross G.A.M."/>
            <person name="Kim H.-S."/>
            <person name="Wickstead B."/>
        </authorList>
    </citation>
    <scope>NUCLEOTIDE SEQUENCE</scope>
    <source>
        <strain evidence="12">Lister 427</strain>
    </source>
</reference>
<keyword evidence="6" id="KW-0472">Membrane</keyword>
<evidence type="ECO:0000259" key="10">
    <source>
        <dbReference type="Pfam" id="PF10659"/>
    </source>
</evidence>
<feature type="compositionally biased region" description="Basic and acidic residues" evidence="9">
    <location>
        <begin position="230"/>
        <end position="248"/>
    </location>
</feature>
<organism evidence="12">
    <name type="scientific">Trypanosoma brucei</name>
    <dbReference type="NCBI Taxonomy" id="5691"/>
    <lineage>
        <taxon>Eukaryota</taxon>
        <taxon>Discoba</taxon>
        <taxon>Euglenozoa</taxon>
        <taxon>Kinetoplastea</taxon>
        <taxon>Metakinetoplastina</taxon>
        <taxon>Trypanosomatida</taxon>
        <taxon>Trypanosomatidae</taxon>
        <taxon>Trypanosoma</taxon>
    </lineage>
</organism>
<evidence type="ECO:0000256" key="2">
    <source>
        <dbReference type="ARBA" id="ARBA00004609"/>
    </source>
</evidence>
<sequence>AIYGVTTKTTKPKLPGAGGDRETHCGKGDTGPGASAKRSIAETIACLCASTAAGPRTNTACYSTPTGNQNFGEQNEEITDWSTILQDCRKTVGTAATQHRQRLTEITAALQAELNAAKGTTGKTGIIGHIAGQGTGNCDGENSGNSGACASFRTGPADIAPPEWLGKLATAAEQQTALHGKQAAITRLQAQIHTLNNSLTTLLALNCMEALKRPTASPAAAAETASGDSTKQEEAEKGCNKKEKDTDCKPPCTWSGKAKELNKKCTLSEEAKKAVEKAGEGTDTSGYARHGTDKAKGEGDKSCKWKNIACKDSSIFSIKNLL</sequence>
<feature type="region of interest" description="Disordered" evidence="9">
    <location>
        <begin position="272"/>
        <end position="301"/>
    </location>
</feature>
<comment type="subcellular location">
    <subcellularLocation>
        <location evidence="2">Cell membrane</location>
        <topology evidence="2">Lipid-anchor</topology>
        <topology evidence="2">GPI-anchor</topology>
    </subcellularLocation>
</comment>
<dbReference type="GO" id="GO:0005886">
    <property type="term" value="C:plasma membrane"/>
    <property type="evidence" value="ECO:0007669"/>
    <property type="project" value="UniProtKB-SubCell"/>
</dbReference>